<evidence type="ECO:0000313" key="1">
    <source>
        <dbReference type="EMBL" id="EKE29186.1"/>
    </source>
</evidence>
<proteinExistence type="predicted"/>
<dbReference type="AlphaFoldDB" id="K2FDM5"/>
<name>K2FDM5_9BACT</name>
<organism evidence="1">
    <name type="scientific">uncultured bacterium</name>
    <name type="common">gcode 4</name>
    <dbReference type="NCBI Taxonomy" id="1234023"/>
    <lineage>
        <taxon>Bacteria</taxon>
        <taxon>environmental samples</taxon>
    </lineage>
</organism>
<reference evidence="1" key="1">
    <citation type="journal article" date="2012" name="Science">
        <title>Fermentation, hydrogen, and sulfur metabolism in multiple uncultivated bacterial phyla.</title>
        <authorList>
            <person name="Wrighton K.C."/>
            <person name="Thomas B.C."/>
            <person name="Sharon I."/>
            <person name="Miller C.S."/>
            <person name="Castelle C.J."/>
            <person name="VerBerkmoes N.C."/>
            <person name="Wilkins M.J."/>
            <person name="Hettich R.L."/>
            <person name="Lipton M.S."/>
            <person name="Williams K.H."/>
            <person name="Long P.E."/>
            <person name="Banfield J.F."/>
        </authorList>
    </citation>
    <scope>NUCLEOTIDE SEQUENCE [LARGE SCALE GENOMIC DNA]</scope>
</reference>
<protein>
    <submittedName>
        <fullName evidence="1">Uncharacterized protein</fullName>
    </submittedName>
</protein>
<gene>
    <name evidence="1" type="ORF">ACD_2C00210G0014</name>
</gene>
<comment type="caution">
    <text evidence="1">The sequence shown here is derived from an EMBL/GenBank/DDBJ whole genome shotgun (WGS) entry which is preliminary data.</text>
</comment>
<dbReference type="EMBL" id="AMFJ01000210">
    <property type="protein sequence ID" value="EKE29186.1"/>
    <property type="molecule type" value="Genomic_DNA"/>
</dbReference>
<sequence length="63" mass="7284">MGEPEIIKADEDIKVLFVKAASFPDWIMDAYRKLHSLVQVWDDRRVFWISFPENGAIGYRAAA</sequence>
<accession>K2FDM5</accession>